<comment type="subcellular location">
    <subcellularLocation>
        <location evidence="1">Membrane</location>
        <topology evidence="1">Multi-pass membrane protein</topology>
    </subcellularLocation>
</comment>
<keyword evidence="2" id="KW-1003">Cell membrane</keyword>
<evidence type="ECO:0000256" key="4">
    <source>
        <dbReference type="ARBA" id="ARBA00022723"/>
    </source>
</evidence>
<evidence type="ECO:0000313" key="13">
    <source>
        <dbReference type="EMBL" id="TKC00264.1"/>
    </source>
</evidence>
<dbReference type="PANTHER" id="PTHR35457">
    <property type="entry name" value="HEME A SYNTHASE"/>
    <property type="match status" value="1"/>
</dbReference>
<proteinExistence type="predicted"/>
<keyword evidence="8" id="KW-0350">Heme biosynthesis</keyword>
<evidence type="ECO:0000256" key="3">
    <source>
        <dbReference type="ARBA" id="ARBA00022692"/>
    </source>
</evidence>
<sequence length="351" mass="40160">MYSKAEKRFLRINFISILSLFLLILAGGIVRSSGSGMGCPDWPKCFDQYIPPTDISQLPKDYQEKYVTERLAKNERFAKLLDKAGYKDLAFKIRNDESIKVPEEFNPVKTYTEYINRLIGALTGIFLVLTCFYAWGIRKARGRVFWISLANILLVVFQAWLGSIVVSTNLVAWIITIHMLVAILILAVSIYTYHDIKSLRNESLLTKKAGWLVKFVSLLTVIISIVQITIGTEVREAVDAVQDFFPELKREEWLDEVGRIFVYHRDIALLVVLLNTLLYFLLRRKVIQKEVMNTAYFVGLLIALQIVTGLALSNFALAPWAQATHVLFATVLFGAQFYLLLIFKNKQDFIK</sequence>
<organism evidence="13 14">
    <name type="scientific">Pedobacter cryophilus</name>
    <dbReference type="NCBI Taxonomy" id="2571271"/>
    <lineage>
        <taxon>Bacteria</taxon>
        <taxon>Pseudomonadati</taxon>
        <taxon>Bacteroidota</taxon>
        <taxon>Sphingobacteriia</taxon>
        <taxon>Sphingobacteriales</taxon>
        <taxon>Sphingobacteriaceae</taxon>
        <taxon>Pedobacter</taxon>
    </lineage>
</organism>
<feature type="transmembrane region" description="Helical" evidence="12">
    <location>
        <begin position="114"/>
        <end position="137"/>
    </location>
</feature>
<feature type="transmembrane region" description="Helical" evidence="12">
    <location>
        <begin position="262"/>
        <end position="282"/>
    </location>
</feature>
<feature type="transmembrane region" description="Helical" evidence="12">
    <location>
        <begin position="294"/>
        <end position="317"/>
    </location>
</feature>
<keyword evidence="6" id="KW-0560">Oxidoreductase</keyword>
<feature type="transmembrane region" description="Helical" evidence="12">
    <location>
        <begin position="144"/>
        <end position="164"/>
    </location>
</feature>
<keyword evidence="9 12" id="KW-0472">Membrane</keyword>
<evidence type="ECO:0000313" key="14">
    <source>
        <dbReference type="Proteomes" id="UP000308181"/>
    </source>
</evidence>
<dbReference type="GO" id="GO:0046872">
    <property type="term" value="F:metal ion binding"/>
    <property type="evidence" value="ECO:0007669"/>
    <property type="project" value="UniProtKB-KW"/>
</dbReference>
<keyword evidence="14" id="KW-1185">Reference proteome</keyword>
<dbReference type="GO" id="GO:0016020">
    <property type="term" value="C:membrane"/>
    <property type="evidence" value="ECO:0007669"/>
    <property type="project" value="UniProtKB-SubCell"/>
</dbReference>
<dbReference type="Proteomes" id="UP000308181">
    <property type="component" value="Unassembled WGS sequence"/>
</dbReference>
<comment type="pathway">
    <text evidence="11">Porphyrin-containing compound metabolism.</text>
</comment>
<dbReference type="EMBL" id="SWBP01000001">
    <property type="protein sequence ID" value="TKC00264.1"/>
    <property type="molecule type" value="Genomic_DNA"/>
</dbReference>
<evidence type="ECO:0000256" key="11">
    <source>
        <dbReference type="ARBA" id="ARBA00023444"/>
    </source>
</evidence>
<evidence type="ECO:0000256" key="5">
    <source>
        <dbReference type="ARBA" id="ARBA00022989"/>
    </source>
</evidence>
<protein>
    <submittedName>
        <fullName evidence="13">Heme A synthase</fullName>
    </submittedName>
</protein>
<dbReference type="InterPro" id="IPR003780">
    <property type="entry name" value="COX15/CtaA_fam"/>
</dbReference>
<keyword evidence="5 12" id="KW-1133">Transmembrane helix</keyword>
<evidence type="ECO:0000256" key="9">
    <source>
        <dbReference type="ARBA" id="ARBA00023136"/>
    </source>
</evidence>
<dbReference type="GO" id="GO:0016491">
    <property type="term" value="F:oxidoreductase activity"/>
    <property type="evidence" value="ECO:0007669"/>
    <property type="project" value="UniProtKB-KW"/>
</dbReference>
<reference evidence="13 14" key="1">
    <citation type="submission" date="2019-04" db="EMBL/GenBank/DDBJ databases">
        <title>Pedobacter sp. AR-3-17 sp. nov., isolated from Arctic soil.</title>
        <authorList>
            <person name="Dahal R.H."/>
            <person name="Kim D.-U."/>
        </authorList>
    </citation>
    <scope>NUCLEOTIDE SEQUENCE [LARGE SCALE GENOMIC DNA]</scope>
    <source>
        <strain evidence="13 14">AR-3-17</strain>
    </source>
</reference>
<keyword evidence="4" id="KW-0479">Metal-binding</keyword>
<name>A0A4U1C6L1_9SPHI</name>
<dbReference type="RefSeq" id="WP_136824475.1">
    <property type="nucleotide sequence ID" value="NZ_SWBP01000001.1"/>
</dbReference>
<feature type="transmembrane region" description="Helical" evidence="12">
    <location>
        <begin position="323"/>
        <end position="343"/>
    </location>
</feature>
<evidence type="ECO:0000256" key="10">
    <source>
        <dbReference type="ARBA" id="ARBA00023157"/>
    </source>
</evidence>
<evidence type="ECO:0000256" key="2">
    <source>
        <dbReference type="ARBA" id="ARBA00022475"/>
    </source>
</evidence>
<evidence type="ECO:0000256" key="6">
    <source>
        <dbReference type="ARBA" id="ARBA00023002"/>
    </source>
</evidence>
<dbReference type="GO" id="GO:0006784">
    <property type="term" value="P:heme A biosynthetic process"/>
    <property type="evidence" value="ECO:0007669"/>
    <property type="project" value="InterPro"/>
</dbReference>
<evidence type="ECO:0000256" key="1">
    <source>
        <dbReference type="ARBA" id="ARBA00004141"/>
    </source>
</evidence>
<dbReference type="InterPro" id="IPR050450">
    <property type="entry name" value="COX15/CtaA_HemeA_synthase"/>
</dbReference>
<gene>
    <name evidence="13" type="ORF">FA046_00870</name>
</gene>
<keyword evidence="3 12" id="KW-0812">Transmembrane</keyword>
<feature type="transmembrane region" description="Helical" evidence="12">
    <location>
        <begin position="12"/>
        <end position="30"/>
    </location>
</feature>
<evidence type="ECO:0000256" key="8">
    <source>
        <dbReference type="ARBA" id="ARBA00023133"/>
    </source>
</evidence>
<keyword evidence="10" id="KW-1015">Disulfide bond</keyword>
<feature type="transmembrane region" description="Helical" evidence="12">
    <location>
        <begin position="211"/>
        <end position="230"/>
    </location>
</feature>
<dbReference type="AlphaFoldDB" id="A0A4U1C6L1"/>
<keyword evidence="7" id="KW-0408">Iron</keyword>
<evidence type="ECO:0000256" key="12">
    <source>
        <dbReference type="SAM" id="Phobius"/>
    </source>
</evidence>
<evidence type="ECO:0000256" key="7">
    <source>
        <dbReference type="ARBA" id="ARBA00023004"/>
    </source>
</evidence>
<dbReference type="OrthoDB" id="1447144at2"/>
<dbReference type="Pfam" id="PF02628">
    <property type="entry name" value="COX15-CtaA"/>
    <property type="match status" value="2"/>
</dbReference>
<accession>A0A4U1C6L1</accession>
<comment type="caution">
    <text evidence="13">The sequence shown here is derived from an EMBL/GenBank/DDBJ whole genome shotgun (WGS) entry which is preliminary data.</text>
</comment>
<dbReference type="PANTHER" id="PTHR35457:SF1">
    <property type="entry name" value="HEME A SYNTHASE"/>
    <property type="match status" value="1"/>
</dbReference>
<feature type="transmembrane region" description="Helical" evidence="12">
    <location>
        <begin position="170"/>
        <end position="191"/>
    </location>
</feature>